<reference evidence="2 3" key="1">
    <citation type="submission" date="2018-06" db="EMBL/GenBank/DDBJ databases">
        <title>Genomic Encyclopedia of Type Strains, Phase IV (KMG-IV): sequencing the most valuable type-strain genomes for metagenomic binning, comparative biology and taxonomic classification.</title>
        <authorList>
            <person name="Goeker M."/>
        </authorList>
    </citation>
    <scope>NUCLEOTIDE SEQUENCE [LARGE SCALE GENOMIC DNA]</scope>
    <source>
        <strain evidence="2 3">DSM 25532</strain>
    </source>
</reference>
<keyword evidence="1" id="KW-0472">Membrane</keyword>
<evidence type="ECO:0000313" key="3">
    <source>
        <dbReference type="Proteomes" id="UP000253426"/>
    </source>
</evidence>
<dbReference type="Proteomes" id="UP000253426">
    <property type="component" value="Unassembled WGS sequence"/>
</dbReference>
<accession>A0A366H4P0</accession>
<sequence length="359" mass="39272">MSVASSTSTSQSHIPWWLWPNVLSLDAPLVAILCQAALARAHKVSLLPSVYAALFLTVWLIYVVDRVLDGFSVKKDARLSARHAFYRRHRSLFIFFVVPAGGIALLWLALAEIPEGIFWRGQALGFIVALYLLHFAARGHRLIYTVGNIMACMVGGVVLWALPVPVPFKILYGTVLVALLALAVGRRAGDSFRFLPKEVVCGYLFAIGCSLSVNFFTGDQLAHPFSPEVLMLALLCSLNCIAVSCYERAADTQPDPDGITQTWPHIARLYPMLLISLAGFVCWTLSRKMPLPLVLFCAAVLFSTILLGVVHHLAKRMSPELCHVLADVAIAVPVLAVVLAPEHLPKIASLLLEGVPFLE</sequence>
<feature type="transmembrane region" description="Helical" evidence="1">
    <location>
        <begin position="292"/>
        <end position="314"/>
    </location>
</feature>
<dbReference type="AlphaFoldDB" id="A0A366H4P0"/>
<evidence type="ECO:0000313" key="2">
    <source>
        <dbReference type="EMBL" id="RBP36355.1"/>
    </source>
</evidence>
<proteinExistence type="predicted"/>
<feature type="transmembrane region" description="Helical" evidence="1">
    <location>
        <begin position="170"/>
        <end position="188"/>
    </location>
</feature>
<feature type="transmembrane region" description="Helical" evidence="1">
    <location>
        <begin position="200"/>
        <end position="217"/>
    </location>
</feature>
<dbReference type="EMBL" id="QNRR01000017">
    <property type="protein sequence ID" value="RBP36355.1"/>
    <property type="molecule type" value="Genomic_DNA"/>
</dbReference>
<organism evidence="2 3">
    <name type="scientific">Roseimicrobium gellanilyticum</name>
    <dbReference type="NCBI Taxonomy" id="748857"/>
    <lineage>
        <taxon>Bacteria</taxon>
        <taxon>Pseudomonadati</taxon>
        <taxon>Verrucomicrobiota</taxon>
        <taxon>Verrucomicrobiia</taxon>
        <taxon>Verrucomicrobiales</taxon>
        <taxon>Verrucomicrobiaceae</taxon>
        <taxon>Roseimicrobium</taxon>
    </lineage>
</organism>
<feature type="transmembrane region" description="Helical" evidence="1">
    <location>
        <begin position="117"/>
        <end position="135"/>
    </location>
</feature>
<feature type="transmembrane region" description="Helical" evidence="1">
    <location>
        <begin position="321"/>
        <end position="340"/>
    </location>
</feature>
<name>A0A366H4P0_9BACT</name>
<dbReference type="OrthoDB" id="188122at2"/>
<evidence type="ECO:0000256" key="1">
    <source>
        <dbReference type="SAM" id="Phobius"/>
    </source>
</evidence>
<feature type="transmembrane region" description="Helical" evidence="1">
    <location>
        <begin position="92"/>
        <end position="111"/>
    </location>
</feature>
<evidence type="ECO:0008006" key="4">
    <source>
        <dbReference type="Google" id="ProtNLM"/>
    </source>
</evidence>
<keyword evidence="1" id="KW-0812">Transmembrane</keyword>
<gene>
    <name evidence="2" type="ORF">DES53_11766</name>
</gene>
<feature type="transmembrane region" description="Helical" evidence="1">
    <location>
        <begin position="142"/>
        <end position="164"/>
    </location>
</feature>
<protein>
    <recommendedName>
        <fullName evidence="4">UbiA prenyltransferase family protein</fullName>
    </recommendedName>
</protein>
<keyword evidence="1" id="KW-1133">Transmembrane helix</keyword>
<comment type="caution">
    <text evidence="2">The sequence shown here is derived from an EMBL/GenBank/DDBJ whole genome shotgun (WGS) entry which is preliminary data.</text>
</comment>
<keyword evidence="3" id="KW-1185">Reference proteome</keyword>
<feature type="transmembrane region" description="Helical" evidence="1">
    <location>
        <begin position="50"/>
        <end position="71"/>
    </location>
</feature>
<feature type="transmembrane region" description="Helical" evidence="1">
    <location>
        <begin position="267"/>
        <end position="286"/>
    </location>
</feature>
<feature type="transmembrane region" description="Helical" evidence="1">
    <location>
        <begin position="229"/>
        <end position="246"/>
    </location>
</feature>